<dbReference type="InterPro" id="IPR011009">
    <property type="entry name" value="Kinase-like_dom_sf"/>
</dbReference>
<evidence type="ECO:0000259" key="1">
    <source>
        <dbReference type="PROSITE" id="PS50011"/>
    </source>
</evidence>
<sequence>MKKSRKFVVKIVRTQRERRFYKKRVEHPNIIQPEEVFNAVDWDLVVLPELVPLSIVFEVNRSFKLDSKMSGKFLDMSNDLANRLQFLHDSGVAHMDIKPHNLVYHPKTFVLQIIDFNSAVWIKNPEETRSSRYLLLDGAWFVHSLRSSY</sequence>
<dbReference type="PROSITE" id="PS50011">
    <property type="entry name" value="PROTEIN_KINASE_DOM"/>
    <property type="match status" value="1"/>
</dbReference>
<proteinExistence type="predicted"/>
<dbReference type="OrthoDB" id="4062651at2759"/>
<dbReference type="Pfam" id="PF00069">
    <property type="entry name" value="Pkinase"/>
    <property type="match status" value="1"/>
</dbReference>
<dbReference type="SUPFAM" id="SSF56112">
    <property type="entry name" value="Protein kinase-like (PK-like)"/>
    <property type="match status" value="1"/>
</dbReference>
<accession>A0A9P5Q143</accession>
<dbReference type="GO" id="GO:0004672">
    <property type="term" value="F:protein kinase activity"/>
    <property type="evidence" value="ECO:0007669"/>
    <property type="project" value="InterPro"/>
</dbReference>
<dbReference type="AlphaFoldDB" id="A0A9P5Q143"/>
<dbReference type="PANTHER" id="PTHR24347">
    <property type="entry name" value="SERINE/THREONINE-PROTEIN KINASE"/>
    <property type="match status" value="1"/>
</dbReference>
<organism evidence="2 3">
    <name type="scientific">Rhodocollybia butyracea</name>
    <dbReference type="NCBI Taxonomy" id="206335"/>
    <lineage>
        <taxon>Eukaryota</taxon>
        <taxon>Fungi</taxon>
        <taxon>Dikarya</taxon>
        <taxon>Basidiomycota</taxon>
        <taxon>Agaricomycotina</taxon>
        <taxon>Agaricomycetes</taxon>
        <taxon>Agaricomycetidae</taxon>
        <taxon>Agaricales</taxon>
        <taxon>Marasmiineae</taxon>
        <taxon>Omphalotaceae</taxon>
        <taxon>Rhodocollybia</taxon>
    </lineage>
</organism>
<dbReference type="InterPro" id="IPR008271">
    <property type="entry name" value="Ser/Thr_kinase_AS"/>
</dbReference>
<name>A0A9P5Q143_9AGAR</name>
<reference evidence="2" key="1">
    <citation type="submission" date="2020-11" db="EMBL/GenBank/DDBJ databases">
        <authorList>
            <consortium name="DOE Joint Genome Institute"/>
            <person name="Ahrendt S."/>
            <person name="Riley R."/>
            <person name="Andreopoulos W."/>
            <person name="Labutti K."/>
            <person name="Pangilinan J."/>
            <person name="Ruiz-Duenas F.J."/>
            <person name="Barrasa J.M."/>
            <person name="Sanchez-Garcia M."/>
            <person name="Camarero S."/>
            <person name="Miyauchi S."/>
            <person name="Serrano A."/>
            <person name="Linde D."/>
            <person name="Babiker R."/>
            <person name="Drula E."/>
            <person name="Ayuso-Fernandez I."/>
            <person name="Pacheco R."/>
            <person name="Padilla G."/>
            <person name="Ferreira P."/>
            <person name="Barriuso J."/>
            <person name="Kellner H."/>
            <person name="Castanera R."/>
            <person name="Alfaro M."/>
            <person name="Ramirez L."/>
            <person name="Pisabarro A.G."/>
            <person name="Kuo A."/>
            <person name="Tritt A."/>
            <person name="Lipzen A."/>
            <person name="He G."/>
            <person name="Yan M."/>
            <person name="Ng V."/>
            <person name="Cullen D."/>
            <person name="Martin F."/>
            <person name="Rosso M.-N."/>
            <person name="Henrissat B."/>
            <person name="Hibbett D."/>
            <person name="Martinez A.T."/>
            <person name="Grigoriev I.V."/>
        </authorList>
    </citation>
    <scope>NUCLEOTIDE SEQUENCE</scope>
    <source>
        <strain evidence="2">AH 40177</strain>
    </source>
</reference>
<dbReference type="Proteomes" id="UP000772434">
    <property type="component" value="Unassembled WGS sequence"/>
</dbReference>
<keyword evidence="2" id="KW-0808">Transferase</keyword>
<protein>
    <submittedName>
        <fullName evidence="2">Kinase-like domain-containing protein</fullName>
    </submittedName>
</protein>
<dbReference type="GO" id="GO:0005524">
    <property type="term" value="F:ATP binding"/>
    <property type="evidence" value="ECO:0007669"/>
    <property type="project" value="InterPro"/>
</dbReference>
<dbReference type="InterPro" id="IPR000719">
    <property type="entry name" value="Prot_kinase_dom"/>
</dbReference>
<gene>
    <name evidence="2" type="ORF">BDP27DRAFT_283911</name>
</gene>
<keyword evidence="2" id="KW-0418">Kinase</keyword>
<dbReference type="Gene3D" id="1.10.510.10">
    <property type="entry name" value="Transferase(Phosphotransferase) domain 1"/>
    <property type="match status" value="1"/>
</dbReference>
<comment type="caution">
    <text evidence="2">The sequence shown here is derived from an EMBL/GenBank/DDBJ whole genome shotgun (WGS) entry which is preliminary data.</text>
</comment>
<evidence type="ECO:0000313" key="2">
    <source>
        <dbReference type="EMBL" id="KAF9073553.1"/>
    </source>
</evidence>
<dbReference type="PROSITE" id="PS00108">
    <property type="entry name" value="PROTEIN_KINASE_ST"/>
    <property type="match status" value="1"/>
</dbReference>
<feature type="domain" description="Protein kinase" evidence="1">
    <location>
        <begin position="1"/>
        <end position="149"/>
    </location>
</feature>
<evidence type="ECO:0000313" key="3">
    <source>
        <dbReference type="Proteomes" id="UP000772434"/>
    </source>
</evidence>
<dbReference type="EMBL" id="JADNRY010000017">
    <property type="protein sequence ID" value="KAF9073553.1"/>
    <property type="molecule type" value="Genomic_DNA"/>
</dbReference>
<keyword evidence="3" id="KW-1185">Reference proteome</keyword>